<keyword evidence="8 9" id="KW-0546">Nucleotide metabolism</keyword>
<protein>
    <recommendedName>
        <fullName evidence="3 9">5'-nucleotidase</fullName>
        <ecNumber evidence="3 9">3.1.3.5</ecNumber>
    </recommendedName>
</protein>
<keyword evidence="9" id="KW-0963">Cytoplasm</keyword>
<keyword evidence="5 9" id="KW-0547">Nucleotide-binding</keyword>
<dbReference type="PANTHER" id="PTHR13045">
    <property type="entry name" value="5'-NUCLEOTIDASE"/>
    <property type="match status" value="1"/>
</dbReference>
<proteinExistence type="inferred from homology"/>
<dbReference type="Gene3D" id="1.10.150.340">
    <property type="entry name" value="Pyrimidine 5'-nucleotidase (UMPH-1), N-terminal domain"/>
    <property type="match status" value="1"/>
</dbReference>
<dbReference type="GO" id="GO:0008253">
    <property type="term" value="F:5'-nucleotidase activity"/>
    <property type="evidence" value="ECO:0007669"/>
    <property type="project" value="UniProtKB-EC"/>
</dbReference>
<feature type="transmembrane region" description="Helical" evidence="10">
    <location>
        <begin position="20"/>
        <end position="41"/>
    </location>
</feature>
<evidence type="ECO:0000256" key="7">
    <source>
        <dbReference type="ARBA" id="ARBA00022842"/>
    </source>
</evidence>
<keyword evidence="10" id="KW-1133">Transmembrane helix</keyword>
<gene>
    <name evidence="11" type="ORF">BOX15_Mlig018413g1</name>
</gene>
<evidence type="ECO:0000256" key="1">
    <source>
        <dbReference type="ARBA" id="ARBA00000815"/>
    </source>
</evidence>
<comment type="similarity">
    <text evidence="2 9">Belongs to the pyrimidine 5'-nucleotidase family.</text>
</comment>
<comment type="caution">
    <text evidence="11">The sequence shown here is derived from an EMBL/GenBank/DDBJ whole genome shotgun (WGS) entry which is preliminary data.</text>
</comment>
<evidence type="ECO:0000256" key="5">
    <source>
        <dbReference type="ARBA" id="ARBA00022741"/>
    </source>
</evidence>
<evidence type="ECO:0000256" key="10">
    <source>
        <dbReference type="SAM" id="Phobius"/>
    </source>
</evidence>
<evidence type="ECO:0000256" key="4">
    <source>
        <dbReference type="ARBA" id="ARBA00022723"/>
    </source>
</evidence>
<accession>A0A267GAA1</accession>
<dbReference type="NCBIfam" id="TIGR01544">
    <property type="entry name" value="HAD-SF-IE"/>
    <property type="match status" value="1"/>
</dbReference>
<keyword evidence="12" id="KW-1185">Reference proteome</keyword>
<dbReference type="GO" id="GO:0000287">
    <property type="term" value="F:magnesium ion binding"/>
    <property type="evidence" value="ECO:0007669"/>
    <property type="project" value="InterPro"/>
</dbReference>
<dbReference type="Proteomes" id="UP000215902">
    <property type="component" value="Unassembled WGS sequence"/>
</dbReference>
<keyword evidence="10" id="KW-0812">Transmembrane</keyword>
<dbReference type="GO" id="GO:0005737">
    <property type="term" value="C:cytoplasm"/>
    <property type="evidence" value="ECO:0007669"/>
    <property type="project" value="UniProtKB-SubCell"/>
</dbReference>
<dbReference type="SUPFAM" id="SSF56784">
    <property type="entry name" value="HAD-like"/>
    <property type="match status" value="1"/>
</dbReference>
<dbReference type="GO" id="GO:0009117">
    <property type="term" value="P:nucleotide metabolic process"/>
    <property type="evidence" value="ECO:0007669"/>
    <property type="project" value="UniProtKB-KW"/>
</dbReference>
<name>A0A267GAA1_9PLAT</name>
<dbReference type="EC" id="3.1.3.5" evidence="3 9"/>
<dbReference type="InterPro" id="IPR006434">
    <property type="entry name" value="Pyrimidine_nucleotidase_eu"/>
</dbReference>
<keyword evidence="6 9" id="KW-0378">Hydrolase</keyword>
<dbReference type="SFLD" id="SFLDG01128">
    <property type="entry name" value="C1.4:_5'-Nucleotidase_Like"/>
    <property type="match status" value="1"/>
</dbReference>
<dbReference type="GO" id="GO:0000166">
    <property type="term" value="F:nucleotide binding"/>
    <property type="evidence" value="ECO:0007669"/>
    <property type="project" value="UniProtKB-KW"/>
</dbReference>
<organism evidence="11 12">
    <name type="scientific">Macrostomum lignano</name>
    <dbReference type="NCBI Taxonomy" id="282301"/>
    <lineage>
        <taxon>Eukaryota</taxon>
        <taxon>Metazoa</taxon>
        <taxon>Spiralia</taxon>
        <taxon>Lophotrochozoa</taxon>
        <taxon>Platyhelminthes</taxon>
        <taxon>Rhabditophora</taxon>
        <taxon>Macrostomorpha</taxon>
        <taxon>Macrostomida</taxon>
        <taxon>Macrostomidae</taxon>
        <taxon>Macrostomum</taxon>
    </lineage>
</organism>
<evidence type="ECO:0000313" key="12">
    <source>
        <dbReference type="Proteomes" id="UP000215902"/>
    </source>
</evidence>
<dbReference type="SFLD" id="SFLDS00003">
    <property type="entry name" value="Haloacid_Dehalogenase"/>
    <property type="match status" value="1"/>
</dbReference>
<reference evidence="11 12" key="1">
    <citation type="submission" date="2017-06" db="EMBL/GenBank/DDBJ databases">
        <title>A platform for efficient transgenesis in Macrostomum lignano, a flatworm model organism for stem cell research.</title>
        <authorList>
            <person name="Berezikov E."/>
        </authorList>
    </citation>
    <scope>NUCLEOTIDE SEQUENCE [LARGE SCALE GENOMIC DNA]</scope>
    <source>
        <strain evidence="11">DV1</strain>
        <tissue evidence="11">Whole organism</tissue>
    </source>
</reference>
<dbReference type="PANTHER" id="PTHR13045:SF0">
    <property type="entry name" value="7-METHYLGUANOSINE PHOSPHATE-SPECIFIC 5'-NUCLEOTIDASE"/>
    <property type="match status" value="1"/>
</dbReference>
<dbReference type="Gene3D" id="3.40.50.1000">
    <property type="entry name" value="HAD superfamily/HAD-like"/>
    <property type="match status" value="1"/>
</dbReference>
<comment type="catalytic activity">
    <reaction evidence="1 9">
        <text>a ribonucleoside 5'-phosphate + H2O = a ribonucleoside + phosphate</text>
        <dbReference type="Rhea" id="RHEA:12484"/>
        <dbReference type="ChEBI" id="CHEBI:15377"/>
        <dbReference type="ChEBI" id="CHEBI:18254"/>
        <dbReference type="ChEBI" id="CHEBI:43474"/>
        <dbReference type="ChEBI" id="CHEBI:58043"/>
        <dbReference type="EC" id="3.1.3.5"/>
    </reaction>
</comment>
<comment type="subcellular location">
    <subcellularLocation>
        <location evidence="9">Cytoplasm</location>
    </subcellularLocation>
</comment>
<evidence type="ECO:0000256" key="8">
    <source>
        <dbReference type="ARBA" id="ARBA00023080"/>
    </source>
</evidence>
<evidence type="ECO:0000256" key="3">
    <source>
        <dbReference type="ARBA" id="ARBA00012643"/>
    </source>
</evidence>
<dbReference type="Pfam" id="PF05822">
    <property type="entry name" value="UMPH-1"/>
    <property type="match status" value="1"/>
</dbReference>
<dbReference type="STRING" id="282301.A0A267GAA1"/>
<dbReference type="InterPro" id="IPR036412">
    <property type="entry name" value="HAD-like_sf"/>
</dbReference>
<evidence type="ECO:0000256" key="2">
    <source>
        <dbReference type="ARBA" id="ARBA00008389"/>
    </source>
</evidence>
<dbReference type="FunFam" id="1.10.150.340:FF:000001">
    <property type="entry name" value="Cytosolic 5-nucleotidase 3-like"/>
    <property type="match status" value="1"/>
</dbReference>
<evidence type="ECO:0000256" key="9">
    <source>
        <dbReference type="RuleBase" id="RU361276"/>
    </source>
</evidence>
<keyword evidence="10" id="KW-0472">Membrane</keyword>
<evidence type="ECO:0000256" key="6">
    <source>
        <dbReference type="ARBA" id="ARBA00022801"/>
    </source>
</evidence>
<sequence>MLTDTFFSRLGGLAASPRRLSLLLAGAGAAAAAAYLLSVAYRRRRGGGRSIRGAGGAARRRALRLSVTSAEPLLRLLEQTCRDEPSELPVVCQFGDTKCRLVMKNRRRVLEKLQSLMSGGPDALEVITDFDHTLSKFSENGRRVPSSHGIMESYPDLSAEDHKYFRELYTKYYAIEICPDMSDEEKLPHMIEWWTRSHDRMVLAGFQKSVLAQTVDVSGVALRDGWHQFFDRLEELGIPCLIFSAGIGDIIQEILVHFDIRGKLIRVVSNFMLYNEKGVLRGFSEPLIHTFNKRFSAFASSEASANDLVGATDRRHVLLMGDTMGDLRMSEGCNADLVLTVGYLNDRVQDRLSGYADKFDIVCLEDHSLCVPLAVIEAAATGGTA</sequence>
<dbReference type="InterPro" id="IPR023214">
    <property type="entry name" value="HAD_sf"/>
</dbReference>
<dbReference type="EMBL" id="NIVC01000441">
    <property type="protein sequence ID" value="PAA82923.1"/>
    <property type="molecule type" value="Genomic_DNA"/>
</dbReference>
<dbReference type="AlphaFoldDB" id="A0A267GAA1"/>
<evidence type="ECO:0000313" key="11">
    <source>
        <dbReference type="EMBL" id="PAA82923.1"/>
    </source>
</evidence>
<keyword evidence="7" id="KW-0460">Magnesium</keyword>
<keyword evidence="4" id="KW-0479">Metal-binding</keyword>
<dbReference type="OrthoDB" id="10014216at2759"/>